<gene>
    <name evidence="1" type="primary">ALC57_15604</name>
    <name evidence="1" type="ORF">TNIN_33901</name>
</gene>
<reference evidence="1" key="1">
    <citation type="submission" date="2020-08" db="EMBL/GenBank/DDBJ databases">
        <title>Multicomponent nature underlies the extraordinary mechanical properties of spider dragline silk.</title>
        <authorList>
            <person name="Kono N."/>
            <person name="Nakamura H."/>
            <person name="Mori M."/>
            <person name="Yoshida Y."/>
            <person name="Ohtoshi R."/>
            <person name="Malay A.D."/>
            <person name="Moran D.A.P."/>
            <person name="Tomita M."/>
            <person name="Numata K."/>
            <person name="Arakawa K."/>
        </authorList>
    </citation>
    <scope>NUCLEOTIDE SEQUENCE</scope>
</reference>
<dbReference type="Proteomes" id="UP000886998">
    <property type="component" value="Unassembled WGS sequence"/>
</dbReference>
<accession>A0A8X6MK00</accession>
<dbReference type="AlphaFoldDB" id="A0A8X6MK00"/>
<proteinExistence type="predicted"/>
<organism evidence="1 2">
    <name type="scientific">Trichonephila inaurata madagascariensis</name>
    <dbReference type="NCBI Taxonomy" id="2747483"/>
    <lineage>
        <taxon>Eukaryota</taxon>
        <taxon>Metazoa</taxon>
        <taxon>Ecdysozoa</taxon>
        <taxon>Arthropoda</taxon>
        <taxon>Chelicerata</taxon>
        <taxon>Arachnida</taxon>
        <taxon>Araneae</taxon>
        <taxon>Araneomorphae</taxon>
        <taxon>Entelegynae</taxon>
        <taxon>Araneoidea</taxon>
        <taxon>Nephilidae</taxon>
        <taxon>Trichonephila</taxon>
        <taxon>Trichonephila inaurata</taxon>
    </lineage>
</organism>
<keyword evidence="2" id="KW-1185">Reference proteome</keyword>
<dbReference type="EMBL" id="BMAV01027549">
    <property type="protein sequence ID" value="GFS60146.1"/>
    <property type="molecule type" value="Genomic_DNA"/>
</dbReference>
<sequence length="86" mass="9596">MCPNEHSTHHLVHSRRYGSERLIDMLHSLGFVASYGNTVQFEISTAYHPQPRILSSDSGALVQYVGDNVNINVHTLDGNNTSMLWG</sequence>
<dbReference type="OrthoDB" id="7473794at2759"/>
<comment type="caution">
    <text evidence="1">The sequence shown here is derived from an EMBL/GenBank/DDBJ whole genome shotgun (WGS) entry which is preliminary data.</text>
</comment>
<protein>
    <submittedName>
        <fullName evidence="1">Uncharacterized protein</fullName>
    </submittedName>
</protein>
<evidence type="ECO:0000313" key="1">
    <source>
        <dbReference type="EMBL" id="GFS60146.1"/>
    </source>
</evidence>
<name>A0A8X6MK00_9ARAC</name>
<evidence type="ECO:0000313" key="2">
    <source>
        <dbReference type="Proteomes" id="UP000886998"/>
    </source>
</evidence>